<name>A0ABX7AMG2_9BACI</name>
<reference evidence="1 2" key="1">
    <citation type="submission" date="2020-01" db="EMBL/GenBank/DDBJ databases">
        <authorList>
            <person name="Liu G."/>
            <person name="Liu B."/>
        </authorList>
    </citation>
    <scope>NUCLEOTIDE SEQUENCE [LARGE SCALE GENOMIC DNA]</scope>
    <source>
        <strain evidence="1 2">FJAT-51161</strain>
    </source>
</reference>
<dbReference type="EMBL" id="CP067341">
    <property type="protein sequence ID" value="QQP10427.1"/>
    <property type="molecule type" value="Genomic_DNA"/>
</dbReference>
<dbReference type="Proteomes" id="UP000596049">
    <property type="component" value="Chromosome"/>
</dbReference>
<sequence>MTARVHSVDTLKEQRRQGTHETVVPFLINGQQDEVAKKIVNGEMETYELSKPIGEMMTSETSRKELLQKVVLDVELGREDVPVLYKPIYETLQDPNFPREFEAKWAQYGTVVFFEHLEGEEVKFGSLQAEQGPIARLKGFTAGFEYTKEMQIFNQTFNFELLNKAFGEAHNALLNHLHLAPILKYSYKAANKTAPVYVKPDGNAGTSTDAHYILSLRATLREGLKDTRTAKRPGTVLLANSAHKEDIQDALSSMTLQATPYGATTGISDIIYYDGWEAQVSKKSHDYEGVPEGKVYLIRPKRGFKELVKQGLQINATIGDLTRLVEAQVVGDFWRGVFAAVEENVQEITLPGR</sequence>
<gene>
    <name evidence="1" type="ORF">FJQ98_14135</name>
</gene>
<accession>A0ABX7AMG2</accession>
<evidence type="ECO:0000313" key="1">
    <source>
        <dbReference type="EMBL" id="QQP10427.1"/>
    </source>
</evidence>
<dbReference type="RefSeq" id="WP_053592514.1">
    <property type="nucleotide sequence ID" value="NZ_CP067341.1"/>
</dbReference>
<organism evidence="1 2">
    <name type="scientific">Lysinibacillus agricola</name>
    <dbReference type="NCBI Taxonomy" id="2590012"/>
    <lineage>
        <taxon>Bacteria</taxon>
        <taxon>Bacillati</taxon>
        <taxon>Bacillota</taxon>
        <taxon>Bacilli</taxon>
        <taxon>Bacillales</taxon>
        <taxon>Bacillaceae</taxon>
        <taxon>Lysinibacillus</taxon>
    </lineage>
</organism>
<protein>
    <submittedName>
        <fullName evidence="1">Aspartate ammonia-lyase</fullName>
    </submittedName>
</protein>
<keyword evidence="2" id="KW-1185">Reference proteome</keyword>
<evidence type="ECO:0000313" key="2">
    <source>
        <dbReference type="Proteomes" id="UP000596049"/>
    </source>
</evidence>
<proteinExistence type="predicted"/>